<dbReference type="EMBL" id="RJSF01000040">
    <property type="protein sequence ID" value="RNM13800.1"/>
    <property type="molecule type" value="Genomic_DNA"/>
</dbReference>
<keyword evidence="2" id="KW-1185">Reference proteome</keyword>
<dbReference type="Proteomes" id="UP000279994">
    <property type="component" value="Unassembled WGS sequence"/>
</dbReference>
<dbReference type="AlphaFoldDB" id="A0A3N0GNZ2"/>
<proteinExistence type="predicted"/>
<reference evidence="1 2" key="1">
    <citation type="submission" date="2018-11" db="EMBL/GenBank/DDBJ databases">
        <authorList>
            <person name="Li F."/>
        </authorList>
    </citation>
    <scope>NUCLEOTIDE SEQUENCE [LARGE SCALE GENOMIC DNA]</scope>
    <source>
        <strain evidence="1 2">Gsoil 818</strain>
    </source>
</reference>
<gene>
    <name evidence="1" type="ORF">EFL26_12585</name>
</gene>
<dbReference type="OrthoDB" id="6065005at2"/>
<dbReference type="RefSeq" id="WP_123223207.1">
    <property type="nucleotide sequence ID" value="NZ_RJSF01000040.1"/>
</dbReference>
<name>A0A3N0GNZ2_9ACTN</name>
<evidence type="ECO:0000313" key="2">
    <source>
        <dbReference type="Proteomes" id="UP000279994"/>
    </source>
</evidence>
<organism evidence="1 2">
    <name type="scientific">Nocardioides pocheonensis</name>
    <dbReference type="NCBI Taxonomy" id="661485"/>
    <lineage>
        <taxon>Bacteria</taxon>
        <taxon>Bacillati</taxon>
        <taxon>Actinomycetota</taxon>
        <taxon>Actinomycetes</taxon>
        <taxon>Propionibacteriales</taxon>
        <taxon>Nocardioidaceae</taxon>
        <taxon>Nocardioides</taxon>
    </lineage>
</organism>
<accession>A0A3N0GNZ2</accession>
<sequence>MPKSEASEPAEVTNTVDLDQLSLSQSLLDFEVANARVIDLTRRLTAMNKELVKTTTALQKAQLRNRQLTTELKAIKGSRAFRSAEVASRIARSARARLGG</sequence>
<evidence type="ECO:0000313" key="1">
    <source>
        <dbReference type="EMBL" id="RNM13800.1"/>
    </source>
</evidence>
<protein>
    <submittedName>
        <fullName evidence="1">Uncharacterized protein</fullName>
    </submittedName>
</protein>
<comment type="caution">
    <text evidence="1">The sequence shown here is derived from an EMBL/GenBank/DDBJ whole genome shotgun (WGS) entry which is preliminary data.</text>
</comment>